<dbReference type="FunFam" id="1.10.630.10:FF:000018">
    <property type="entry name" value="Cytochrome P450 monooxygenase"/>
    <property type="match status" value="1"/>
</dbReference>
<dbReference type="Gene3D" id="1.10.630.10">
    <property type="entry name" value="Cytochrome P450"/>
    <property type="match status" value="1"/>
</dbReference>
<dbReference type="CDD" id="cd20625">
    <property type="entry name" value="CYP164-like"/>
    <property type="match status" value="1"/>
</dbReference>
<dbReference type="EMBL" id="QNRQ01000025">
    <property type="protein sequence ID" value="RBP33661.1"/>
    <property type="molecule type" value="Genomic_DNA"/>
</dbReference>
<evidence type="ECO:0000256" key="7">
    <source>
        <dbReference type="RuleBase" id="RU000461"/>
    </source>
</evidence>
<evidence type="ECO:0000256" key="4">
    <source>
        <dbReference type="ARBA" id="ARBA00023002"/>
    </source>
</evidence>
<sequence>MVPTIDQNAVVGSSFDLFNLPETYYDNPYPFFKELRDNDPLHWNSDGSVLLTRYADVKAVWRDLSGVVNREATYGAKFGEGPLLEHHTSSMLFRDPPDHDRLRDIINPFFTQSAIGDLRNSVEQIVQNLLDEVDGKKEIDFVKDFSSLIPIKLICDLFGVPREEGPKIRDFGASVLLPLNPAVSAEVVQAGHEGTKGFMEFLRPYVREWQSRPAEEKPSNIISGMVAAQKGGQEISDDEIIHMCIVVLNGGHETTTNLLGLSTLALMEHRDQFERLAEDPQIVGSAIEECLRYATPLQLQGRRTTREITIPCGVVPPDTEIIIAQAAANRDDRVFDEPNRFDIGRRPNPHLAFGAGIHVCLGRPLARLEAAITLPMLVRRFPNLQLVGKPEFNRNARFRGIKSMVVSLD</sequence>
<dbReference type="SUPFAM" id="SSF48264">
    <property type="entry name" value="Cytochrome P450"/>
    <property type="match status" value="1"/>
</dbReference>
<dbReference type="InterPro" id="IPR001128">
    <property type="entry name" value="Cyt_P450"/>
</dbReference>
<keyword evidence="4 7" id="KW-0560">Oxidoreductase</keyword>
<dbReference type="Proteomes" id="UP000253628">
    <property type="component" value="Unassembled WGS sequence"/>
</dbReference>
<evidence type="ECO:0008006" key="10">
    <source>
        <dbReference type="Google" id="ProtNLM"/>
    </source>
</evidence>
<dbReference type="RefSeq" id="WP_113935321.1">
    <property type="nucleotide sequence ID" value="NZ_JACCEU010000020.1"/>
</dbReference>
<dbReference type="PANTHER" id="PTHR46696:SF1">
    <property type="entry name" value="CYTOCHROME P450 YJIB-RELATED"/>
    <property type="match status" value="1"/>
</dbReference>
<dbReference type="GO" id="GO:0020037">
    <property type="term" value="F:heme binding"/>
    <property type="evidence" value="ECO:0007669"/>
    <property type="project" value="InterPro"/>
</dbReference>
<dbReference type="GO" id="GO:0016705">
    <property type="term" value="F:oxidoreductase activity, acting on paired donors, with incorporation or reduction of molecular oxygen"/>
    <property type="evidence" value="ECO:0007669"/>
    <property type="project" value="InterPro"/>
</dbReference>
<dbReference type="InterPro" id="IPR036396">
    <property type="entry name" value="Cyt_P450_sf"/>
</dbReference>
<dbReference type="AlphaFoldDB" id="A0A366GYF1"/>
<dbReference type="InterPro" id="IPR017972">
    <property type="entry name" value="Cyt_P450_CS"/>
</dbReference>
<dbReference type="PROSITE" id="PS00086">
    <property type="entry name" value="CYTOCHROME_P450"/>
    <property type="match status" value="1"/>
</dbReference>
<evidence type="ECO:0000256" key="3">
    <source>
        <dbReference type="ARBA" id="ARBA00022723"/>
    </source>
</evidence>
<keyword evidence="6 7" id="KW-0503">Monooxygenase</keyword>
<evidence type="ECO:0000256" key="1">
    <source>
        <dbReference type="ARBA" id="ARBA00010617"/>
    </source>
</evidence>
<evidence type="ECO:0000256" key="2">
    <source>
        <dbReference type="ARBA" id="ARBA00022617"/>
    </source>
</evidence>
<dbReference type="PRINTS" id="PR00359">
    <property type="entry name" value="BP450"/>
</dbReference>
<keyword evidence="5 7" id="KW-0408">Iron</keyword>
<evidence type="ECO:0000256" key="6">
    <source>
        <dbReference type="ARBA" id="ARBA00023033"/>
    </source>
</evidence>
<keyword evidence="3 7" id="KW-0479">Metal-binding</keyword>
<dbReference type="GO" id="GO:0005506">
    <property type="term" value="F:iron ion binding"/>
    <property type="evidence" value="ECO:0007669"/>
    <property type="project" value="InterPro"/>
</dbReference>
<dbReference type="Pfam" id="PF00067">
    <property type="entry name" value="p450"/>
    <property type="match status" value="1"/>
</dbReference>
<dbReference type="InterPro" id="IPR002397">
    <property type="entry name" value="Cyt_P450_B"/>
</dbReference>
<evidence type="ECO:0000256" key="5">
    <source>
        <dbReference type="ARBA" id="ARBA00023004"/>
    </source>
</evidence>
<comment type="similarity">
    <text evidence="1 7">Belongs to the cytochrome P450 family.</text>
</comment>
<reference evidence="8 9" key="1">
    <citation type="submission" date="2018-06" db="EMBL/GenBank/DDBJ databases">
        <title>Genomic Encyclopedia of Type Strains, Phase IV (KMG-IV): sequencing the most valuable type-strain genomes for metagenomic binning, comparative biology and taxonomic classification.</title>
        <authorList>
            <person name="Goeker M."/>
        </authorList>
    </citation>
    <scope>NUCLEOTIDE SEQUENCE [LARGE SCALE GENOMIC DNA]</scope>
    <source>
        <strain evidence="8 9">DSM 25520</strain>
    </source>
</reference>
<dbReference type="OrthoDB" id="4168525at2"/>
<keyword evidence="9" id="KW-1185">Reference proteome</keyword>
<name>A0A366GYF1_9BURK</name>
<keyword evidence="2 7" id="KW-0349">Heme</keyword>
<organism evidence="8 9">
    <name type="scientific">Eoetvoesiella caeni</name>
    <dbReference type="NCBI Taxonomy" id="645616"/>
    <lineage>
        <taxon>Bacteria</taxon>
        <taxon>Pseudomonadati</taxon>
        <taxon>Pseudomonadota</taxon>
        <taxon>Betaproteobacteria</taxon>
        <taxon>Burkholderiales</taxon>
        <taxon>Alcaligenaceae</taxon>
        <taxon>Eoetvoesiella</taxon>
    </lineage>
</organism>
<evidence type="ECO:0000313" key="8">
    <source>
        <dbReference type="EMBL" id="RBP33661.1"/>
    </source>
</evidence>
<comment type="caution">
    <text evidence="8">The sequence shown here is derived from an EMBL/GenBank/DDBJ whole genome shotgun (WGS) entry which is preliminary data.</text>
</comment>
<protein>
    <recommendedName>
        <fullName evidence="10">Cytochrome P450</fullName>
    </recommendedName>
</protein>
<dbReference type="GO" id="GO:0004497">
    <property type="term" value="F:monooxygenase activity"/>
    <property type="evidence" value="ECO:0007669"/>
    <property type="project" value="UniProtKB-KW"/>
</dbReference>
<dbReference type="PANTHER" id="PTHR46696">
    <property type="entry name" value="P450, PUTATIVE (EUROFUNG)-RELATED"/>
    <property type="match status" value="1"/>
</dbReference>
<accession>A0A366GYF1</accession>
<evidence type="ECO:0000313" key="9">
    <source>
        <dbReference type="Proteomes" id="UP000253628"/>
    </source>
</evidence>
<gene>
    <name evidence="8" type="ORF">DFR37_12523</name>
</gene>
<dbReference type="PRINTS" id="PR00385">
    <property type="entry name" value="P450"/>
</dbReference>
<proteinExistence type="inferred from homology"/>